<feature type="compositionally biased region" description="Low complexity" evidence="1">
    <location>
        <begin position="161"/>
        <end position="170"/>
    </location>
</feature>
<feature type="compositionally biased region" description="Basic and acidic residues" evidence="1">
    <location>
        <begin position="142"/>
        <end position="156"/>
    </location>
</feature>
<feature type="compositionally biased region" description="Basic and acidic residues" evidence="1">
    <location>
        <begin position="45"/>
        <end position="58"/>
    </location>
</feature>
<accession>C1DY12</accession>
<dbReference type="PANTHER" id="PTHR38530">
    <property type="entry name" value="OS06G0468300 PROTEIN"/>
    <property type="match status" value="1"/>
</dbReference>
<sequence length="238" mass="25307">MAADVLAHLPPRKRLKATAQIPSTSTSDLPPPVSLLALGAQRLKHAQEKDMITDDHGRPAGPKMNPMSPTTLMRVAGSFDNEATVPSESAGTVAADAKAKALAKGERAVAARQLANEKARAAKDAARVAEELADLAREAKKKAEELLGSRKTEELLGSRQTAGGAASKTPPAAPKPIRVKPKPRSPKPPKPLTDEEMAMRLHMEMNASPRFGRERRGRGGLEEARKDTSPVRIPAPPA</sequence>
<dbReference type="AlphaFoldDB" id="C1DY12"/>
<dbReference type="KEGG" id="mis:MICPUN_107746"/>
<dbReference type="GeneID" id="8241282"/>
<evidence type="ECO:0000313" key="2">
    <source>
        <dbReference type="EMBL" id="ACO60864.1"/>
    </source>
</evidence>
<name>C1DY12_MICCC</name>
<evidence type="ECO:0000313" key="3">
    <source>
        <dbReference type="Proteomes" id="UP000002009"/>
    </source>
</evidence>
<dbReference type="InParanoid" id="C1DY12"/>
<evidence type="ECO:0000256" key="1">
    <source>
        <dbReference type="SAM" id="MobiDB-lite"/>
    </source>
</evidence>
<reference evidence="2 3" key="1">
    <citation type="journal article" date="2009" name="Science">
        <title>Green evolution and dynamic adaptations revealed by genomes of the marine picoeukaryotes Micromonas.</title>
        <authorList>
            <person name="Worden A.Z."/>
            <person name="Lee J.H."/>
            <person name="Mock T."/>
            <person name="Rouze P."/>
            <person name="Simmons M.P."/>
            <person name="Aerts A.L."/>
            <person name="Allen A.E."/>
            <person name="Cuvelier M.L."/>
            <person name="Derelle E."/>
            <person name="Everett M.V."/>
            <person name="Foulon E."/>
            <person name="Grimwood J."/>
            <person name="Gundlach H."/>
            <person name="Henrissat B."/>
            <person name="Napoli C."/>
            <person name="McDonald S.M."/>
            <person name="Parker M.S."/>
            <person name="Rombauts S."/>
            <person name="Salamov A."/>
            <person name="Von Dassow P."/>
            <person name="Badger J.H."/>
            <person name="Coutinho P.M."/>
            <person name="Demir E."/>
            <person name="Dubchak I."/>
            <person name="Gentemann C."/>
            <person name="Eikrem W."/>
            <person name="Gready J.E."/>
            <person name="John U."/>
            <person name="Lanier W."/>
            <person name="Lindquist E.A."/>
            <person name="Lucas S."/>
            <person name="Mayer K.F."/>
            <person name="Moreau H."/>
            <person name="Not F."/>
            <person name="Otillar R."/>
            <person name="Panaud O."/>
            <person name="Pangilinan J."/>
            <person name="Paulsen I."/>
            <person name="Piegu B."/>
            <person name="Poliakov A."/>
            <person name="Robbens S."/>
            <person name="Schmutz J."/>
            <person name="Toulza E."/>
            <person name="Wyss T."/>
            <person name="Zelensky A."/>
            <person name="Zhou K."/>
            <person name="Armbrust E.V."/>
            <person name="Bhattacharya D."/>
            <person name="Goodenough U.W."/>
            <person name="Van de Peer Y."/>
            <person name="Grigoriev I.V."/>
        </authorList>
    </citation>
    <scope>NUCLEOTIDE SEQUENCE [LARGE SCALE GENOMIC DNA]</scope>
    <source>
        <strain evidence="3">RCC299 / NOUM17</strain>
    </source>
</reference>
<dbReference type="Proteomes" id="UP000002009">
    <property type="component" value="Chromosome 2"/>
</dbReference>
<feature type="region of interest" description="Disordered" evidence="1">
    <location>
        <begin position="45"/>
        <end position="71"/>
    </location>
</feature>
<protein>
    <submittedName>
        <fullName evidence="2">Uncharacterized protein</fullName>
    </submittedName>
</protein>
<dbReference type="RefSeq" id="XP_002499606.1">
    <property type="nucleotide sequence ID" value="XM_002499560.1"/>
</dbReference>
<organism evidence="2 3">
    <name type="scientific">Micromonas commoda (strain RCC299 / NOUM17 / CCMP2709)</name>
    <name type="common">Picoplanktonic green alga</name>
    <dbReference type="NCBI Taxonomy" id="296587"/>
    <lineage>
        <taxon>Eukaryota</taxon>
        <taxon>Viridiplantae</taxon>
        <taxon>Chlorophyta</taxon>
        <taxon>Mamiellophyceae</taxon>
        <taxon>Mamiellales</taxon>
        <taxon>Mamiellaceae</taxon>
        <taxon>Micromonas</taxon>
    </lineage>
</organism>
<feature type="region of interest" description="Disordered" evidence="1">
    <location>
        <begin position="1"/>
        <end position="33"/>
    </location>
</feature>
<feature type="compositionally biased region" description="Basic and acidic residues" evidence="1">
    <location>
        <begin position="211"/>
        <end position="229"/>
    </location>
</feature>
<proteinExistence type="predicted"/>
<gene>
    <name evidence="2" type="ORF">MICPUN_107746</name>
</gene>
<keyword evidence="3" id="KW-1185">Reference proteome</keyword>
<feature type="compositionally biased region" description="Basic residues" evidence="1">
    <location>
        <begin position="177"/>
        <end position="187"/>
    </location>
</feature>
<feature type="region of interest" description="Disordered" evidence="1">
    <location>
        <begin position="142"/>
        <end position="238"/>
    </location>
</feature>
<dbReference type="EMBL" id="CP001323">
    <property type="protein sequence ID" value="ACO60864.1"/>
    <property type="molecule type" value="Genomic_DNA"/>
</dbReference>